<evidence type="ECO:0000256" key="8">
    <source>
        <dbReference type="ARBA" id="ARBA00022842"/>
    </source>
</evidence>
<dbReference type="GO" id="GO:0004674">
    <property type="term" value="F:protein serine/threonine kinase activity"/>
    <property type="evidence" value="ECO:0007669"/>
    <property type="project" value="UniProtKB-KW"/>
</dbReference>
<evidence type="ECO:0000256" key="6">
    <source>
        <dbReference type="ARBA" id="ARBA00022777"/>
    </source>
</evidence>
<evidence type="ECO:0000256" key="2">
    <source>
        <dbReference type="ARBA" id="ARBA00022527"/>
    </source>
</evidence>
<dbReference type="GO" id="GO:0051321">
    <property type="term" value="P:meiotic cell cycle"/>
    <property type="evidence" value="ECO:0007669"/>
    <property type="project" value="TreeGrafter"/>
</dbReference>
<dbReference type="GO" id="GO:0005634">
    <property type="term" value="C:nucleus"/>
    <property type="evidence" value="ECO:0007669"/>
    <property type="project" value="TreeGrafter"/>
</dbReference>
<dbReference type="SMART" id="SM00220">
    <property type="entry name" value="S_TKc"/>
    <property type="match status" value="1"/>
</dbReference>
<evidence type="ECO:0000256" key="13">
    <source>
        <dbReference type="SAM" id="MobiDB-lite"/>
    </source>
</evidence>
<dbReference type="GO" id="GO:0005524">
    <property type="term" value="F:ATP binding"/>
    <property type="evidence" value="ECO:0007669"/>
    <property type="project" value="UniProtKB-KW"/>
</dbReference>
<dbReference type="InterPro" id="IPR011009">
    <property type="entry name" value="Kinase-like_dom_sf"/>
</dbReference>
<dbReference type="RefSeq" id="XP_003747145.1">
    <property type="nucleotide sequence ID" value="XM_003747097.1"/>
</dbReference>
<dbReference type="InterPro" id="IPR050339">
    <property type="entry name" value="CC_SR_Kinase"/>
</dbReference>
<dbReference type="PANTHER" id="PTHR11042">
    <property type="entry name" value="EUKARYOTIC TRANSLATION INITIATION FACTOR 2-ALPHA KINASE EIF2-ALPHA KINASE -RELATED"/>
    <property type="match status" value="1"/>
</dbReference>
<dbReference type="Pfam" id="PF00069">
    <property type="entry name" value="Pkinase"/>
    <property type="match status" value="1"/>
</dbReference>
<evidence type="ECO:0000256" key="10">
    <source>
        <dbReference type="ARBA" id="ARBA00037982"/>
    </source>
</evidence>
<dbReference type="GeneID" id="100898762"/>
<evidence type="ECO:0000256" key="12">
    <source>
        <dbReference type="ARBA" id="ARBA00048679"/>
    </source>
</evidence>
<keyword evidence="2" id="KW-0723">Serine/threonine-protein kinase</keyword>
<comment type="catalytic activity">
    <reaction evidence="11">
        <text>L-threonyl-[protein] + ATP = O-phospho-L-threonyl-[protein] + ADP + H(+)</text>
        <dbReference type="Rhea" id="RHEA:46608"/>
        <dbReference type="Rhea" id="RHEA-COMP:11060"/>
        <dbReference type="Rhea" id="RHEA-COMP:11605"/>
        <dbReference type="ChEBI" id="CHEBI:15378"/>
        <dbReference type="ChEBI" id="CHEBI:30013"/>
        <dbReference type="ChEBI" id="CHEBI:30616"/>
        <dbReference type="ChEBI" id="CHEBI:61977"/>
        <dbReference type="ChEBI" id="CHEBI:456216"/>
        <dbReference type="EC" id="2.7.11.1"/>
    </reaction>
</comment>
<dbReference type="Gene3D" id="1.10.510.10">
    <property type="entry name" value="Transferase(Phosphotransferase) domain 1"/>
    <property type="match status" value="1"/>
</dbReference>
<proteinExistence type="inferred from homology"/>
<organism evidence="15 16">
    <name type="scientific">Galendromus occidentalis</name>
    <name type="common">western predatory mite</name>
    <dbReference type="NCBI Taxonomy" id="34638"/>
    <lineage>
        <taxon>Eukaryota</taxon>
        <taxon>Metazoa</taxon>
        <taxon>Ecdysozoa</taxon>
        <taxon>Arthropoda</taxon>
        <taxon>Chelicerata</taxon>
        <taxon>Arachnida</taxon>
        <taxon>Acari</taxon>
        <taxon>Parasitiformes</taxon>
        <taxon>Mesostigmata</taxon>
        <taxon>Gamasina</taxon>
        <taxon>Phytoseioidea</taxon>
        <taxon>Phytoseiidae</taxon>
        <taxon>Typhlodrominae</taxon>
        <taxon>Galendromus</taxon>
    </lineage>
</organism>
<protein>
    <recommendedName>
        <fullName evidence="1">non-specific serine/threonine protein kinase</fullName>
        <ecNumber evidence="1">2.7.11.1</ecNumber>
    </recommendedName>
</protein>
<sequence>MLECLPSHPNIVGFKRAWQEGQKLFIQTELCQGDLAKFLKNLIQTSSINEEIPYLQPDLIPEDLCWSVMIDIMQAARHLHRHKIVHLDIKPENVFTGIEDGRFKLGDFGIAFNFVDGNKNKAVEGDGRYAAPETFNLTSYTPKADSYSIGATVLQIAMGILHPRHARYQDTWADLKFRPEDWRKNFAEEMRGKSDELWETLRWLLASKPQERPSPEELLETREMQLRVLEREKQLARNRFKYRMNTVFNNVLQLLAILCPRHLLSKLRPLMRKRPLTPSQRSSMPQPPATPTLSFMDNRYRESLRSSSTPSRVHTPLIGVDEESLTGRVNLTERFTDMEESEDAGEQLPEDF</sequence>
<evidence type="ECO:0000256" key="4">
    <source>
        <dbReference type="ARBA" id="ARBA00022723"/>
    </source>
</evidence>
<evidence type="ECO:0000313" key="16">
    <source>
        <dbReference type="RefSeq" id="XP_003747145.1"/>
    </source>
</evidence>
<evidence type="ECO:0000256" key="5">
    <source>
        <dbReference type="ARBA" id="ARBA00022741"/>
    </source>
</evidence>
<dbReference type="InterPro" id="IPR000719">
    <property type="entry name" value="Prot_kinase_dom"/>
</dbReference>
<accession>A0AAJ6QXD1</accession>
<dbReference type="GO" id="GO:0046872">
    <property type="term" value="F:metal ion binding"/>
    <property type="evidence" value="ECO:0007669"/>
    <property type="project" value="UniProtKB-KW"/>
</dbReference>
<evidence type="ECO:0000256" key="7">
    <source>
        <dbReference type="ARBA" id="ARBA00022840"/>
    </source>
</evidence>
<feature type="region of interest" description="Disordered" evidence="13">
    <location>
        <begin position="333"/>
        <end position="352"/>
    </location>
</feature>
<dbReference type="AlphaFoldDB" id="A0AAJ6QXD1"/>
<dbReference type="PROSITE" id="PS50011">
    <property type="entry name" value="PROTEIN_KINASE_DOM"/>
    <property type="match status" value="1"/>
</dbReference>
<evidence type="ECO:0000256" key="1">
    <source>
        <dbReference type="ARBA" id="ARBA00012513"/>
    </source>
</evidence>
<feature type="region of interest" description="Disordered" evidence="13">
    <location>
        <begin position="272"/>
        <end position="325"/>
    </location>
</feature>
<keyword evidence="6 16" id="KW-0418">Kinase</keyword>
<dbReference type="PANTHER" id="PTHR11042:SF183">
    <property type="entry name" value="MEMBRANE-ASSOCIATED TYROSINE- AND THREONINE-SPECIFIC CDC2-INHIBITORY KINASE"/>
    <property type="match status" value="1"/>
</dbReference>
<keyword evidence="9" id="KW-0131">Cell cycle</keyword>
<dbReference type="GO" id="GO:0005737">
    <property type="term" value="C:cytoplasm"/>
    <property type="evidence" value="ECO:0007669"/>
    <property type="project" value="TreeGrafter"/>
</dbReference>
<evidence type="ECO:0000256" key="11">
    <source>
        <dbReference type="ARBA" id="ARBA00047899"/>
    </source>
</evidence>
<keyword evidence="7" id="KW-0067">ATP-binding</keyword>
<dbReference type="GO" id="GO:0110031">
    <property type="term" value="P:negative regulation of G2/MI transition of meiotic cell cycle"/>
    <property type="evidence" value="ECO:0007669"/>
    <property type="project" value="TreeGrafter"/>
</dbReference>
<dbReference type="Proteomes" id="UP000694867">
    <property type="component" value="Unplaced"/>
</dbReference>
<dbReference type="InterPro" id="IPR008271">
    <property type="entry name" value="Ser/Thr_kinase_AS"/>
</dbReference>
<keyword evidence="5" id="KW-0547">Nucleotide-binding</keyword>
<dbReference type="EC" id="2.7.11.1" evidence="1"/>
<feature type="compositionally biased region" description="Acidic residues" evidence="13">
    <location>
        <begin position="338"/>
        <end position="352"/>
    </location>
</feature>
<dbReference type="SUPFAM" id="SSF56112">
    <property type="entry name" value="Protein kinase-like (PK-like)"/>
    <property type="match status" value="1"/>
</dbReference>
<dbReference type="PROSITE" id="PS00108">
    <property type="entry name" value="PROTEIN_KINASE_ST"/>
    <property type="match status" value="1"/>
</dbReference>
<reference evidence="16" key="1">
    <citation type="submission" date="2025-08" db="UniProtKB">
        <authorList>
            <consortium name="RefSeq"/>
        </authorList>
    </citation>
    <scope>IDENTIFICATION</scope>
</reference>
<keyword evidence="3" id="KW-0808">Transferase</keyword>
<dbReference type="KEGG" id="goe:100898762"/>
<evidence type="ECO:0000256" key="3">
    <source>
        <dbReference type="ARBA" id="ARBA00022679"/>
    </source>
</evidence>
<comment type="catalytic activity">
    <reaction evidence="12">
        <text>L-seryl-[protein] + ATP = O-phospho-L-seryl-[protein] + ADP + H(+)</text>
        <dbReference type="Rhea" id="RHEA:17989"/>
        <dbReference type="Rhea" id="RHEA-COMP:9863"/>
        <dbReference type="Rhea" id="RHEA-COMP:11604"/>
        <dbReference type="ChEBI" id="CHEBI:15378"/>
        <dbReference type="ChEBI" id="CHEBI:29999"/>
        <dbReference type="ChEBI" id="CHEBI:30616"/>
        <dbReference type="ChEBI" id="CHEBI:83421"/>
        <dbReference type="ChEBI" id="CHEBI:456216"/>
        <dbReference type="EC" id="2.7.11.1"/>
    </reaction>
</comment>
<keyword evidence="4" id="KW-0479">Metal-binding</keyword>
<evidence type="ECO:0000313" key="15">
    <source>
        <dbReference type="Proteomes" id="UP000694867"/>
    </source>
</evidence>
<comment type="similarity">
    <text evidence="10">Belongs to the protein kinase superfamily. Ser/Thr protein kinase family. GCN2 subfamily.</text>
</comment>
<evidence type="ECO:0000256" key="9">
    <source>
        <dbReference type="ARBA" id="ARBA00023306"/>
    </source>
</evidence>
<keyword evidence="8" id="KW-0460">Magnesium</keyword>
<keyword evidence="15" id="KW-1185">Reference proteome</keyword>
<feature type="domain" description="Protein kinase" evidence="14">
    <location>
        <begin position="1"/>
        <end position="226"/>
    </location>
</feature>
<gene>
    <name evidence="16" type="primary">LOC100898762</name>
</gene>
<name>A0AAJ6QXD1_9ACAR</name>
<evidence type="ECO:0000259" key="14">
    <source>
        <dbReference type="PROSITE" id="PS50011"/>
    </source>
</evidence>